<dbReference type="EMBL" id="JANPWB010000001">
    <property type="protein sequence ID" value="KAJ1215048.1"/>
    <property type="molecule type" value="Genomic_DNA"/>
</dbReference>
<gene>
    <name evidence="1" type="ORF">NDU88_002658</name>
</gene>
<keyword evidence="2" id="KW-1185">Reference proteome</keyword>
<comment type="caution">
    <text evidence="1">The sequence shown here is derived from an EMBL/GenBank/DDBJ whole genome shotgun (WGS) entry which is preliminary data.</text>
</comment>
<protein>
    <submittedName>
        <fullName evidence="1">Uncharacterized protein</fullName>
    </submittedName>
</protein>
<sequence length="118" mass="13000">MGFSPCGLQHLRLSYTGRHGLTPLLLPAGARRRSSSAGALPQSMFRRLLEPVSGAWLRPFHWSQRGLRFRAPASGVPGFSLAEVALTRWPFCFDLDGLRDGHRGHFGSLIHLSLIPKG</sequence>
<reference evidence="1" key="1">
    <citation type="journal article" date="2022" name="bioRxiv">
        <title>Sequencing and chromosome-scale assembly of the giantPleurodeles waltlgenome.</title>
        <authorList>
            <person name="Brown T."/>
            <person name="Elewa A."/>
            <person name="Iarovenko S."/>
            <person name="Subramanian E."/>
            <person name="Araus A.J."/>
            <person name="Petzold A."/>
            <person name="Susuki M."/>
            <person name="Suzuki K.-i.T."/>
            <person name="Hayashi T."/>
            <person name="Toyoda A."/>
            <person name="Oliveira C."/>
            <person name="Osipova E."/>
            <person name="Leigh N.D."/>
            <person name="Simon A."/>
            <person name="Yun M.H."/>
        </authorList>
    </citation>
    <scope>NUCLEOTIDE SEQUENCE</scope>
    <source>
        <strain evidence="1">20211129_DDA</strain>
        <tissue evidence="1">Liver</tissue>
    </source>
</reference>
<evidence type="ECO:0000313" key="2">
    <source>
        <dbReference type="Proteomes" id="UP001066276"/>
    </source>
</evidence>
<dbReference type="Proteomes" id="UP001066276">
    <property type="component" value="Chromosome 1_1"/>
</dbReference>
<organism evidence="1 2">
    <name type="scientific">Pleurodeles waltl</name>
    <name type="common">Iberian ribbed newt</name>
    <dbReference type="NCBI Taxonomy" id="8319"/>
    <lineage>
        <taxon>Eukaryota</taxon>
        <taxon>Metazoa</taxon>
        <taxon>Chordata</taxon>
        <taxon>Craniata</taxon>
        <taxon>Vertebrata</taxon>
        <taxon>Euteleostomi</taxon>
        <taxon>Amphibia</taxon>
        <taxon>Batrachia</taxon>
        <taxon>Caudata</taxon>
        <taxon>Salamandroidea</taxon>
        <taxon>Salamandridae</taxon>
        <taxon>Pleurodelinae</taxon>
        <taxon>Pleurodeles</taxon>
    </lineage>
</organism>
<accession>A0AAV7WRB2</accession>
<evidence type="ECO:0000313" key="1">
    <source>
        <dbReference type="EMBL" id="KAJ1215048.1"/>
    </source>
</evidence>
<proteinExistence type="predicted"/>
<dbReference type="AlphaFoldDB" id="A0AAV7WRB2"/>
<name>A0AAV7WRB2_PLEWA</name>